<reference evidence="1 2" key="1">
    <citation type="submission" date="2018-05" db="EMBL/GenBank/DDBJ databases">
        <title>Genome sequencing, assembly and analysis of the novel insecticidal bacterium, Chromobacterium phragmitis.</title>
        <authorList>
            <person name="Sparks M.E."/>
            <person name="Blackburn M.B."/>
            <person name="Gundersen-Rindal D.E."/>
        </authorList>
    </citation>
    <scope>NUCLEOTIDE SEQUENCE [LARGE SCALE GENOMIC DNA]</scope>
    <source>
        <strain evidence="1">IIBBL 274-1</strain>
    </source>
</reference>
<proteinExistence type="predicted"/>
<sequence>MQSDKIVLSWMGALIRATLQLPQGVAMNTKPHAGQAQIDFHGPRPDWYTVDVILTFDFPRG</sequence>
<gene>
    <name evidence="1" type="ORF">DK843_18835</name>
</gene>
<dbReference type="EMBL" id="CP029554">
    <property type="protein sequence ID" value="AXE36170.1"/>
    <property type="molecule type" value="Genomic_DNA"/>
</dbReference>
<evidence type="ECO:0000313" key="2">
    <source>
        <dbReference type="Proteomes" id="UP000252038"/>
    </source>
</evidence>
<dbReference type="Proteomes" id="UP000252038">
    <property type="component" value="Chromosome"/>
</dbReference>
<organism evidence="1 2">
    <name type="scientific">Chromobacterium phragmitis</name>
    <dbReference type="NCBI Taxonomy" id="2202141"/>
    <lineage>
        <taxon>Bacteria</taxon>
        <taxon>Pseudomonadati</taxon>
        <taxon>Pseudomonadota</taxon>
        <taxon>Betaproteobacteria</taxon>
        <taxon>Neisseriales</taxon>
        <taxon>Chromobacteriaceae</taxon>
        <taxon>Chromobacterium</taxon>
    </lineage>
</organism>
<protein>
    <submittedName>
        <fullName evidence="1">Uncharacterized protein</fullName>
    </submittedName>
</protein>
<dbReference type="KEGG" id="chri:DK842_13380"/>
<accession>A0A344ULM2</accession>
<evidence type="ECO:0000313" key="1">
    <source>
        <dbReference type="EMBL" id="AXE36170.1"/>
    </source>
</evidence>
<name>A0A344ULM2_9NEIS</name>
<dbReference type="AlphaFoldDB" id="A0A344ULM2"/>
<dbReference type="KEGG" id="chrb:DK843_18835"/>